<dbReference type="GO" id="GO:0000455">
    <property type="term" value="P:enzyme-directed rRNA pseudouridine synthesis"/>
    <property type="evidence" value="ECO:0007669"/>
    <property type="project" value="TreeGrafter"/>
</dbReference>
<evidence type="ECO:0000313" key="6">
    <source>
        <dbReference type="EMBL" id="VAW62632.1"/>
    </source>
</evidence>
<dbReference type="NCBIfam" id="TIGR00005">
    <property type="entry name" value="rluA_subfam"/>
    <property type="match status" value="1"/>
</dbReference>
<accession>A0A3B0XGU3</accession>
<dbReference type="InterPro" id="IPR036986">
    <property type="entry name" value="S4_RNA-bd_sf"/>
</dbReference>
<dbReference type="Pfam" id="PF01479">
    <property type="entry name" value="S4"/>
    <property type="match status" value="1"/>
</dbReference>
<dbReference type="SUPFAM" id="SSF55174">
    <property type="entry name" value="Alpha-L RNA-binding motif"/>
    <property type="match status" value="1"/>
</dbReference>
<dbReference type="AlphaFoldDB" id="A0A3B0XGU3"/>
<gene>
    <name evidence="6" type="ORF">MNBD_GAMMA11-124</name>
</gene>
<dbReference type="NCBIfam" id="NF008385">
    <property type="entry name" value="PRK11180.1"/>
    <property type="match status" value="1"/>
</dbReference>
<protein>
    <submittedName>
        <fullName evidence="6">Ribosomal large subunit pseudouridine synthase D</fullName>
        <ecNumber evidence="6">5.4.99.23</ecNumber>
    </submittedName>
</protein>
<feature type="domain" description="RNA-binding S4" evidence="5">
    <location>
        <begin position="30"/>
        <end position="61"/>
    </location>
</feature>
<dbReference type="InterPro" id="IPR050188">
    <property type="entry name" value="RluA_PseudoU_synthase"/>
</dbReference>
<evidence type="ECO:0000256" key="3">
    <source>
        <dbReference type="ARBA" id="ARBA00023235"/>
    </source>
</evidence>
<reference evidence="6" key="1">
    <citation type="submission" date="2018-06" db="EMBL/GenBank/DDBJ databases">
        <authorList>
            <person name="Zhirakovskaya E."/>
        </authorList>
    </citation>
    <scope>NUCLEOTIDE SEQUENCE</scope>
</reference>
<dbReference type="PANTHER" id="PTHR21600:SF44">
    <property type="entry name" value="RIBOSOMAL LARGE SUBUNIT PSEUDOURIDINE SYNTHASE D"/>
    <property type="match status" value="1"/>
</dbReference>
<sequence>MSDEIPRLASAESREEIIKTVIPLEYASLRLDAALVKMFPEYSRSRLQQWIKAGHVLLDNQQPRARDKVIGAETVELRIEPDMCNQDVIAQDIALDIVYEDRDILVINKAVGMVVHPAAGHADGTLQNGLLYYDDRLHEVPRSGIVHRLDKDTSGLMVVARNIRAHKQLVEQLQARTVHREYQAIVLGLMTAGNTIDLPIGRHGRDRKRMAVKPEGKEAITHYRVLDRYRGHTRVKVKLETGRTHQIRVHMAQIRHPLVGDQTYGGRLQIPAGTGGELKEMLRGFNRQALHAGKLGLIHPASGEEMSWKAGLPEDMKQLIAALQTDIEAAHTSDEDDIYEAYMGEYTDE</sequence>
<dbReference type="EMBL" id="UOFG01000177">
    <property type="protein sequence ID" value="VAW62632.1"/>
    <property type="molecule type" value="Genomic_DNA"/>
</dbReference>
<comment type="similarity">
    <text evidence="1">Belongs to the pseudouridine synthase RluA family.</text>
</comment>
<evidence type="ECO:0000256" key="1">
    <source>
        <dbReference type="ARBA" id="ARBA00010876"/>
    </source>
</evidence>
<dbReference type="GO" id="GO:0003723">
    <property type="term" value="F:RNA binding"/>
    <property type="evidence" value="ECO:0007669"/>
    <property type="project" value="UniProtKB-KW"/>
</dbReference>
<evidence type="ECO:0000256" key="2">
    <source>
        <dbReference type="ARBA" id="ARBA00022884"/>
    </source>
</evidence>
<dbReference type="SUPFAM" id="SSF55120">
    <property type="entry name" value="Pseudouridine synthase"/>
    <property type="match status" value="1"/>
</dbReference>
<organism evidence="6">
    <name type="scientific">hydrothermal vent metagenome</name>
    <dbReference type="NCBI Taxonomy" id="652676"/>
    <lineage>
        <taxon>unclassified sequences</taxon>
        <taxon>metagenomes</taxon>
        <taxon>ecological metagenomes</taxon>
    </lineage>
</organism>
<name>A0A3B0XGU3_9ZZZZ</name>
<dbReference type="GO" id="GO:0160140">
    <property type="term" value="F:23S rRNA pseudouridine(1911/1915/1917) synthase activity"/>
    <property type="evidence" value="ECO:0007669"/>
    <property type="project" value="UniProtKB-EC"/>
</dbReference>
<dbReference type="InterPro" id="IPR002942">
    <property type="entry name" value="S4_RNA-bd"/>
</dbReference>
<dbReference type="Gene3D" id="3.10.290.10">
    <property type="entry name" value="RNA-binding S4 domain"/>
    <property type="match status" value="1"/>
</dbReference>
<dbReference type="InterPro" id="IPR006224">
    <property type="entry name" value="PsdUridine_synth_RluA-like_CS"/>
</dbReference>
<proteinExistence type="inferred from homology"/>
<dbReference type="InterPro" id="IPR006225">
    <property type="entry name" value="PsdUridine_synth_RluC/D"/>
</dbReference>
<dbReference type="PROSITE" id="PS01129">
    <property type="entry name" value="PSI_RLU"/>
    <property type="match status" value="1"/>
</dbReference>
<feature type="domain" description="Pseudouridine synthase RsuA/RluA-like" evidence="4">
    <location>
        <begin position="103"/>
        <end position="253"/>
    </location>
</feature>
<dbReference type="EC" id="5.4.99.23" evidence="6"/>
<evidence type="ECO:0000259" key="4">
    <source>
        <dbReference type="Pfam" id="PF00849"/>
    </source>
</evidence>
<dbReference type="InterPro" id="IPR020103">
    <property type="entry name" value="PsdUridine_synth_cat_dom_sf"/>
</dbReference>
<dbReference type="Pfam" id="PF00849">
    <property type="entry name" value="PseudoU_synth_2"/>
    <property type="match status" value="1"/>
</dbReference>
<keyword evidence="3 6" id="KW-0413">Isomerase</keyword>
<dbReference type="FunFam" id="3.30.2350.10:FF:000006">
    <property type="entry name" value="Pseudouridine synthase"/>
    <property type="match status" value="1"/>
</dbReference>
<dbReference type="PROSITE" id="PS50889">
    <property type="entry name" value="S4"/>
    <property type="match status" value="1"/>
</dbReference>
<dbReference type="CDD" id="cd00165">
    <property type="entry name" value="S4"/>
    <property type="match status" value="1"/>
</dbReference>
<dbReference type="InterPro" id="IPR006145">
    <property type="entry name" value="PsdUridine_synth_RsuA/RluA"/>
</dbReference>
<keyword evidence="2" id="KW-0694">RNA-binding</keyword>
<dbReference type="CDD" id="cd02869">
    <property type="entry name" value="PseudoU_synth_RluA_like"/>
    <property type="match status" value="1"/>
</dbReference>
<dbReference type="Gene3D" id="3.30.2350.10">
    <property type="entry name" value="Pseudouridine synthase"/>
    <property type="match status" value="1"/>
</dbReference>
<evidence type="ECO:0000259" key="5">
    <source>
        <dbReference type="Pfam" id="PF01479"/>
    </source>
</evidence>
<dbReference type="PANTHER" id="PTHR21600">
    <property type="entry name" value="MITOCHONDRIAL RNA PSEUDOURIDINE SYNTHASE"/>
    <property type="match status" value="1"/>
</dbReference>